<dbReference type="eggNOG" id="arCOG02105">
    <property type="taxonomic scope" value="Archaea"/>
</dbReference>
<accession>U2YR75</accession>
<organism evidence="2 3">
    <name type="scientific">Halarchaeum acidiphilum MH1-52-1</name>
    <dbReference type="NCBI Taxonomy" id="1261545"/>
    <lineage>
        <taxon>Archaea</taxon>
        <taxon>Methanobacteriati</taxon>
        <taxon>Methanobacteriota</taxon>
        <taxon>Stenosarchaea group</taxon>
        <taxon>Halobacteria</taxon>
        <taxon>Halobacteriales</taxon>
        <taxon>Halobacteriaceae</taxon>
    </lineage>
</organism>
<dbReference type="Pfam" id="PF10127">
    <property type="entry name" value="RlaP"/>
    <property type="match status" value="1"/>
</dbReference>
<dbReference type="Proteomes" id="UP000016986">
    <property type="component" value="Unassembled WGS sequence"/>
</dbReference>
<dbReference type="PANTHER" id="PTHR34817:SF2">
    <property type="entry name" value="NUCLEOTIDYLTRANSFERASE"/>
    <property type="match status" value="1"/>
</dbReference>
<reference evidence="2 3" key="1">
    <citation type="submission" date="2013-09" db="EMBL/GenBank/DDBJ databases">
        <title>Whole genome sequencing of Halarchaeum acidiphilum strain MH1-52-1.</title>
        <authorList>
            <person name="Shimane Y."/>
            <person name="Minegishi H."/>
            <person name="Nishi S."/>
            <person name="Echigo A."/>
            <person name="Shuto A."/>
            <person name="Konishi M."/>
            <person name="Ito T."/>
            <person name="Ohkuma M."/>
            <person name="Ohta Y."/>
            <person name="Nagano Y."/>
            <person name="Tsubouchi T."/>
            <person name="Mori K."/>
            <person name="Usui K."/>
            <person name="Kamekura M."/>
            <person name="Usami R."/>
            <person name="Takaki Y."/>
            <person name="Hatada Y."/>
        </authorList>
    </citation>
    <scope>NUCLEOTIDE SEQUENCE [LARGE SCALE GENOMIC DNA]</scope>
    <source>
        <strain evidence="2 3">JCM 16109</strain>
    </source>
</reference>
<evidence type="ECO:0000256" key="1">
    <source>
        <dbReference type="SAM" id="MobiDB-lite"/>
    </source>
</evidence>
<name>U2YR75_9EURY</name>
<protein>
    <submittedName>
        <fullName evidence="2">Uncharacterized protein</fullName>
    </submittedName>
</protein>
<dbReference type="InterPro" id="IPR018775">
    <property type="entry name" value="RlaP"/>
</dbReference>
<dbReference type="AlphaFoldDB" id="U2YR75"/>
<evidence type="ECO:0000313" key="3">
    <source>
        <dbReference type="Proteomes" id="UP000016986"/>
    </source>
</evidence>
<dbReference type="PANTHER" id="PTHR34817">
    <property type="entry name" value="NUCLEOTIDYLTRANSFERASE"/>
    <property type="match status" value="1"/>
</dbReference>
<dbReference type="eggNOG" id="arCOG04637">
    <property type="taxonomic scope" value="Archaea"/>
</dbReference>
<keyword evidence="3" id="KW-1185">Reference proteome</keyword>
<dbReference type="Pfam" id="PF24411">
    <property type="entry name" value="DUF7545"/>
    <property type="match status" value="1"/>
</dbReference>
<feature type="region of interest" description="Disordered" evidence="1">
    <location>
        <begin position="77"/>
        <end position="111"/>
    </location>
</feature>
<evidence type="ECO:0000313" key="2">
    <source>
        <dbReference type="EMBL" id="GAD51480.1"/>
    </source>
</evidence>
<comment type="caution">
    <text evidence="2">The sequence shown here is derived from an EMBL/GenBank/DDBJ whole genome shotgun (WGS) entry which is preliminary data.</text>
</comment>
<proteinExistence type="predicted"/>
<feature type="compositionally biased region" description="Low complexity" evidence="1">
    <location>
        <begin position="78"/>
        <end position="111"/>
    </location>
</feature>
<sequence length="367" mass="39474">MTDAVETVTFSVDGPDGSDEVEIPAGLVDLLGEEDDESMAQVVADIALMGFANRAHTLAHHGEGDASDELEAIEESTLDASRSASASRTARRPATPTNASLLPHTMPTTTPPVVADALRALERERDVRVCVAVEAGSRAWGHAGPASDHDVTVVYAQPPAEYVVLDGYVASIHDAVGDGAGDEDGDRAVDVRAWNLTRFAELLTESNPTALEALASPAVYRGCPGLDALREYALGAFSPIDCYHHYRSLATSQYEADESSTVSRALVVVRAALFARYVRDAHAFPNPVFPAFLDDAGERFPDAWVETARRLVTRKRAGEGDERAEQLDPAIVALPTGIDPTVHAVRGIERERVNDFVRTAFERTQKS</sequence>
<gene>
    <name evidence="2" type="ORF">MBEHAL_0240</name>
</gene>
<dbReference type="EMBL" id="BATA01000003">
    <property type="protein sequence ID" value="GAD51480.1"/>
    <property type="molecule type" value="Genomic_DNA"/>
</dbReference>
<dbReference type="InterPro" id="IPR055967">
    <property type="entry name" value="DUF7545"/>
</dbReference>